<dbReference type="GO" id="GO:0004252">
    <property type="term" value="F:serine-type endopeptidase activity"/>
    <property type="evidence" value="ECO:0007669"/>
    <property type="project" value="InterPro"/>
</dbReference>
<dbReference type="PANTHER" id="PTHR24276">
    <property type="entry name" value="POLYSERASE-RELATED"/>
    <property type="match status" value="1"/>
</dbReference>
<keyword evidence="5" id="KW-1015">Disulfide bond</keyword>
<evidence type="ECO:0000313" key="7">
    <source>
        <dbReference type="EMBL" id="JAC52769.1"/>
    </source>
</evidence>
<name>A0A034WDL2_BACDO</name>
<dbReference type="FunFam" id="2.40.10.10:FF:000068">
    <property type="entry name" value="transmembrane protease serine 2"/>
    <property type="match status" value="1"/>
</dbReference>
<dbReference type="AlphaFoldDB" id="A0A034WDL2"/>
<evidence type="ECO:0000259" key="6">
    <source>
        <dbReference type="PROSITE" id="PS50240"/>
    </source>
</evidence>
<gene>
    <name evidence="7" type="primary">TRYP</name>
</gene>
<dbReference type="PROSITE" id="PS50240">
    <property type="entry name" value="TRYPSIN_DOM"/>
    <property type="match status" value="1"/>
</dbReference>
<evidence type="ECO:0000256" key="5">
    <source>
        <dbReference type="ARBA" id="ARBA00023157"/>
    </source>
</evidence>
<dbReference type="Gene3D" id="2.40.10.10">
    <property type="entry name" value="Trypsin-like serine proteases"/>
    <property type="match status" value="1"/>
</dbReference>
<dbReference type="InterPro" id="IPR043504">
    <property type="entry name" value="Peptidase_S1_PA_chymotrypsin"/>
</dbReference>
<proteinExistence type="inferred from homology"/>
<organism evidence="7">
    <name type="scientific">Bactrocera dorsalis</name>
    <name type="common">Oriental fruit fly</name>
    <name type="synonym">Dacus dorsalis</name>
    <dbReference type="NCBI Taxonomy" id="27457"/>
    <lineage>
        <taxon>Eukaryota</taxon>
        <taxon>Metazoa</taxon>
        <taxon>Ecdysozoa</taxon>
        <taxon>Arthropoda</taxon>
        <taxon>Hexapoda</taxon>
        <taxon>Insecta</taxon>
        <taxon>Pterygota</taxon>
        <taxon>Neoptera</taxon>
        <taxon>Endopterygota</taxon>
        <taxon>Diptera</taxon>
        <taxon>Brachycera</taxon>
        <taxon>Muscomorpha</taxon>
        <taxon>Tephritoidea</taxon>
        <taxon>Tephritidae</taxon>
        <taxon>Bactrocera</taxon>
        <taxon>Bactrocera</taxon>
    </lineage>
</organism>
<dbReference type="SMART" id="SM00020">
    <property type="entry name" value="Tryp_SPc"/>
    <property type="match status" value="1"/>
</dbReference>
<evidence type="ECO:0000256" key="1">
    <source>
        <dbReference type="ARBA" id="ARBA00007664"/>
    </source>
</evidence>
<reference evidence="7" key="1">
    <citation type="journal article" date="2014" name="BMC Genomics">
        <title>Characterizing the developmental transcriptome of the oriental fruit fly, Bactrocera dorsalis (Diptera: Tephritidae) through comparative genomic analysis with Drosophila melanogaster utilizing modENCODE datasets.</title>
        <authorList>
            <person name="Geib S.M."/>
            <person name="Calla B."/>
            <person name="Hall B."/>
            <person name="Hou S."/>
            <person name="Manoukis N.C."/>
        </authorList>
    </citation>
    <scope>NUCLEOTIDE SEQUENCE</scope>
    <source>
        <strain evidence="7">Punador</strain>
    </source>
</reference>
<dbReference type="PRINTS" id="PR00722">
    <property type="entry name" value="CHYMOTRYPSIN"/>
</dbReference>
<sequence>RFDEKGLIYLVKMFKTFSCHVLLLLVAYQINLSHAIGVIGGVKTTITDHPYVVSLQLANGTHVCGGALIKKNIVVTAAQCFVFQDPAQLYVRLGTDSYATGGELLSISSYIINENFDFTTMDSDVAVLKLAKNVAKSSAKREIKVAGEKPKTDRSGVVTGWSQSRQLEDVTVRIINAKKCRSGEYVYNKDDITDNMFCAQAYNRYVCDGEPGSPLVYKKKLIGLVSWGYGCGNVGNPAVYTNVNKLRKWIKKTIKKL</sequence>
<evidence type="ECO:0000256" key="2">
    <source>
        <dbReference type="ARBA" id="ARBA00022670"/>
    </source>
</evidence>
<keyword evidence="4" id="KW-0720">Serine protease</keyword>
<evidence type="ECO:0000256" key="3">
    <source>
        <dbReference type="ARBA" id="ARBA00022801"/>
    </source>
</evidence>
<dbReference type="GO" id="GO:0006508">
    <property type="term" value="P:proteolysis"/>
    <property type="evidence" value="ECO:0007669"/>
    <property type="project" value="UniProtKB-KW"/>
</dbReference>
<dbReference type="InterPro" id="IPR050430">
    <property type="entry name" value="Peptidase_S1"/>
</dbReference>
<feature type="domain" description="Peptidase S1" evidence="6">
    <location>
        <begin position="38"/>
        <end position="255"/>
    </location>
</feature>
<keyword evidence="3" id="KW-0378">Hydrolase</keyword>
<dbReference type="CDD" id="cd00190">
    <property type="entry name" value="Tryp_SPc"/>
    <property type="match status" value="1"/>
</dbReference>
<dbReference type="EMBL" id="GAKP01006183">
    <property type="protein sequence ID" value="JAC52769.1"/>
    <property type="molecule type" value="Transcribed_RNA"/>
</dbReference>
<dbReference type="InterPro" id="IPR009003">
    <property type="entry name" value="Peptidase_S1_PA"/>
</dbReference>
<dbReference type="Pfam" id="PF00089">
    <property type="entry name" value="Trypsin"/>
    <property type="match status" value="1"/>
</dbReference>
<accession>A0A034WDL2</accession>
<evidence type="ECO:0000256" key="4">
    <source>
        <dbReference type="ARBA" id="ARBA00022825"/>
    </source>
</evidence>
<dbReference type="InterPro" id="IPR001254">
    <property type="entry name" value="Trypsin_dom"/>
</dbReference>
<dbReference type="InterPro" id="IPR001314">
    <property type="entry name" value="Peptidase_S1A"/>
</dbReference>
<keyword evidence="2" id="KW-0645">Protease</keyword>
<feature type="non-terminal residue" evidence="7">
    <location>
        <position position="1"/>
    </location>
</feature>
<dbReference type="OrthoDB" id="10051896at2759"/>
<protein>
    <submittedName>
        <fullName evidence="7">Trypsin</fullName>
    </submittedName>
</protein>
<comment type="similarity">
    <text evidence="1">Belongs to the peptidase S1 family.</text>
</comment>
<dbReference type="SUPFAM" id="SSF50494">
    <property type="entry name" value="Trypsin-like serine proteases"/>
    <property type="match status" value="1"/>
</dbReference>
<dbReference type="PANTHER" id="PTHR24276:SF94">
    <property type="entry name" value="AT20289P-RELATED"/>
    <property type="match status" value="1"/>
</dbReference>